<accession>A0A3M6U5G2</accession>
<keyword evidence="4 5" id="KW-0808">Transferase</keyword>
<dbReference type="EMBL" id="RCHS01002239">
    <property type="protein sequence ID" value="RMX48799.1"/>
    <property type="molecule type" value="Genomic_DNA"/>
</dbReference>
<dbReference type="PROSITE" id="PS00092">
    <property type="entry name" value="N6_MTASE"/>
    <property type="match status" value="1"/>
</dbReference>
<dbReference type="OMA" id="CNFRPEH"/>
<protein>
    <recommendedName>
        <fullName evidence="5">Protein-lysine N-methyltransferase pdam_00001541</fullName>
        <ecNumber evidence="5">2.1.1.-</ecNumber>
    </recommendedName>
</protein>
<evidence type="ECO:0000313" key="7">
    <source>
        <dbReference type="EMBL" id="RMX48799.1"/>
    </source>
</evidence>
<feature type="region of interest" description="Disordered" evidence="6">
    <location>
        <begin position="1"/>
        <end position="26"/>
    </location>
</feature>
<dbReference type="HAMAP" id="MF_03187">
    <property type="entry name" value="Methyltr_EFM5"/>
    <property type="match status" value="1"/>
</dbReference>
<dbReference type="PANTHER" id="PTHR13200">
    <property type="entry name" value="EEF1A LYSINE METHYLTRANSFERASE 1"/>
    <property type="match status" value="1"/>
</dbReference>
<gene>
    <name evidence="7" type="ORF">pdam_00001541</name>
</gene>
<evidence type="ECO:0000256" key="5">
    <source>
        <dbReference type="HAMAP-Rule" id="MF_03187"/>
    </source>
</evidence>
<keyword evidence="8" id="KW-1185">Reference proteome</keyword>
<dbReference type="GO" id="GO:0032259">
    <property type="term" value="P:methylation"/>
    <property type="evidence" value="ECO:0007669"/>
    <property type="project" value="UniProtKB-KW"/>
</dbReference>
<dbReference type="InterPro" id="IPR002052">
    <property type="entry name" value="DNA_methylase_N6_adenine_CS"/>
</dbReference>
<comment type="similarity">
    <text evidence="5">Belongs to the class I-like SAM-binding methyltransferase superfamily. EFM5 family.</text>
</comment>
<dbReference type="GO" id="GO:0016279">
    <property type="term" value="F:protein-lysine N-methyltransferase activity"/>
    <property type="evidence" value="ECO:0007669"/>
    <property type="project" value="UniProtKB-UniRule"/>
</dbReference>
<evidence type="ECO:0000313" key="8">
    <source>
        <dbReference type="Proteomes" id="UP000275408"/>
    </source>
</evidence>
<comment type="function">
    <text evidence="5">S-adenosyl-L-methionine-dependent protein-lysine N-methyltransferase that methylates elongation factor 1-alpha.</text>
</comment>
<dbReference type="GO" id="GO:0005737">
    <property type="term" value="C:cytoplasm"/>
    <property type="evidence" value="ECO:0007669"/>
    <property type="project" value="UniProtKB-SubCell"/>
</dbReference>
<reference evidence="7 8" key="1">
    <citation type="journal article" date="2018" name="Sci. Rep.">
        <title>Comparative analysis of the Pocillopora damicornis genome highlights role of immune system in coral evolution.</title>
        <authorList>
            <person name="Cunning R."/>
            <person name="Bay R.A."/>
            <person name="Gillette P."/>
            <person name="Baker A.C."/>
            <person name="Traylor-Knowles N."/>
        </authorList>
    </citation>
    <scope>NUCLEOTIDE SEQUENCE [LARGE SCALE GENOMIC DNA]</scope>
    <source>
        <strain evidence="7">RSMAS</strain>
        <tissue evidence="7">Whole animal</tissue>
    </source>
</reference>
<dbReference type="AlphaFoldDB" id="A0A3M6U5G2"/>
<dbReference type="GO" id="GO:0003676">
    <property type="term" value="F:nucleic acid binding"/>
    <property type="evidence" value="ECO:0007669"/>
    <property type="project" value="InterPro"/>
</dbReference>
<keyword evidence="3 5" id="KW-0489">Methyltransferase</keyword>
<keyword evidence="2 5" id="KW-0963">Cytoplasm</keyword>
<dbReference type="PANTHER" id="PTHR13200:SF0">
    <property type="entry name" value="EEF1A LYSINE METHYLTRANSFERASE 1"/>
    <property type="match status" value="1"/>
</dbReference>
<evidence type="ECO:0000256" key="6">
    <source>
        <dbReference type="SAM" id="MobiDB-lite"/>
    </source>
</evidence>
<dbReference type="EC" id="2.1.1.-" evidence="5"/>
<dbReference type="InterPro" id="IPR019369">
    <property type="entry name" value="Efm5/EEF1AKMT1"/>
</dbReference>
<dbReference type="Proteomes" id="UP000275408">
    <property type="component" value="Unassembled WGS sequence"/>
</dbReference>
<sequence length="224" mass="25760">MADDEQECYNKQNQPVGSESDDDIPQLSAHTLAALQEFYAKEKQRQESEASQENQEISEDWQLSQFWYDNRTATILAEEALRASQNGRIACLCSPTLYKKLIEIKPEGCEAKVFEYDGRFSVFGEDFVFYDYKKPLDFPASVTEHSFDIVVADPPFLSEECLRKTAETIKYLGKEKIILCTGQIMEDLAFKLLRVEPCKFQPTHARNLANKFACFVNYDSELDK</sequence>
<comment type="subcellular location">
    <subcellularLocation>
        <location evidence="1 5">Cytoplasm</location>
    </subcellularLocation>
</comment>
<dbReference type="OrthoDB" id="206354at2759"/>
<dbReference type="STRING" id="46731.A0A3M6U5G2"/>
<proteinExistence type="inferred from homology"/>
<evidence type="ECO:0000256" key="2">
    <source>
        <dbReference type="ARBA" id="ARBA00022490"/>
    </source>
</evidence>
<name>A0A3M6U5G2_POCDA</name>
<organism evidence="7 8">
    <name type="scientific">Pocillopora damicornis</name>
    <name type="common">Cauliflower coral</name>
    <name type="synonym">Millepora damicornis</name>
    <dbReference type="NCBI Taxonomy" id="46731"/>
    <lineage>
        <taxon>Eukaryota</taxon>
        <taxon>Metazoa</taxon>
        <taxon>Cnidaria</taxon>
        <taxon>Anthozoa</taxon>
        <taxon>Hexacorallia</taxon>
        <taxon>Scleractinia</taxon>
        <taxon>Astrocoeniina</taxon>
        <taxon>Pocilloporidae</taxon>
        <taxon>Pocillopora</taxon>
    </lineage>
</organism>
<dbReference type="Pfam" id="PF10237">
    <property type="entry name" value="N6-adenineMlase"/>
    <property type="match status" value="1"/>
</dbReference>
<comment type="caution">
    <text evidence="7">The sequence shown here is derived from an EMBL/GenBank/DDBJ whole genome shotgun (WGS) entry which is preliminary data.</text>
</comment>
<evidence type="ECO:0000256" key="1">
    <source>
        <dbReference type="ARBA" id="ARBA00004496"/>
    </source>
</evidence>
<evidence type="ECO:0000256" key="4">
    <source>
        <dbReference type="ARBA" id="ARBA00022679"/>
    </source>
</evidence>
<evidence type="ECO:0000256" key="3">
    <source>
        <dbReference type="ARBA" id="ARBA00022603"/>
    </source>
</evidence>
<dbReference type="InterPro" id="IPR041370">
    <property type="entry name" value="Mlase_EEF1AKMT1/ZCCHC4"/>
</dbReference>